<evidence type="ECO:0000313" key="2">
    <source>
        <dbReference type="EMBL" id="MFC3986420.1"/>
    </source>
</evidence>
<gene>
    <name evidence="2" type="ORF">ACFOYY_40255</name>
</gene>
<feature type="region of interest" description="Disordered" evidence="1">
    <location>
        <begin position="19"/>
        <end position="42"/>
    </location>
</feature>
<organism evidence="2 3">
    <name type="scientific">Streptosporangium jomthongense</name>
    <dbReference type="NCBI Taxonomy" id="1193683"/>
    <lineage>
        <taxon>Bacteria</taxon>
        <taxon>Bacillati</taxon>
        <taxon>Actinomycetota</taxon>
        <taxon>Actinomycetes</taxon>
        <taxon>Streptosporangiales</taxon>
        <taxon>Streptosporangiaceae</taxon>
        <taxon>Streptosporangium</taxon>
    </lineage>
</organism>
<proteinExistence type="predicted"/>
<name>A0ABV8FFH7_9ACTN</name>
<evidence type="ECO:0000313" key="3">
    <source>
        <dbReference type="Proteomes" id="UP001595698"/>
    </source>
</evidence>
<evidence type="ECO:0000256" key="1">
    <source>
        <dbReference type="SAM" id="MobiDB-lite"/>
    </source>
</evidence>
<dbReference type="Proteomes" id="UP001595698">
    <property type="component" value="Unassembled WGS sequence"/>
</dbReference>
<keyword evidence="3" id="KW-1185">Reference proteome</keyword>
<reference evidence="3" key="1">
    <citation type="journal article" date="2019" name="Int. J. Syst. Evol. Microbiol.">
        <title>The Global Catalogue of Microorganisms (GCM) 10K type strain sequencing project: providing services to taxonomists for standard genome sequencing and annotation.</title>
        <authorList>
            <consortium name="The Broad Institute Genomics Platform"/>
            <consortium name="The Broad Institute Genome Sequencing Center for Infectious Disease"/>
            <person name="Wu L."/>
            <person name="Ma J."/>
        </authorList>
    </citation>
    <scope>NUCLEOTIDE SEQUENCE [LARGE SCALE GENOMIC DNA]</scope>
    <source>
        <strain evidence="3">TBRC 7912</strain>
    </source>
</reference>
<dbReference type="RefSeq" id="WP_386196640.1">
    <property type="nucleotide sequence ID" value="NZ_JBHSBC010000056.1"/>
</dbReference>
<accession>A0ABV8FFH7</accession>
<dbReference type="EMBL" id="JBHSBC010000056">
    <property type="protein sequence ID" value="MFC3986420.1"/>
    <property type="molecule type" value="Genomic_DNA"/>
</dbReference>
<sequence>MIEGALLWRLWRRHRPPVVDEDLDEPTQDRDGRIPGLVDEAN</sequence>
<comment type="caution">
    <text evidence="2">The sequence shown here is derived from an EMBL/GenBank/DDBJ whole genome shotgun (WGS) entry which is preliminary data.</text>
</comment>
<protein>
    <submittedName>
        <fullName evidence="2">Uncharacterized protein</fullName>
    </submittedName>
</protein>